<feature type="region of interest" description="Disordered" evidence="1">
    <location>
        <begin position="38"/>
        <end position="117"/>
    </location>
</feature>
<organism evidence="3 4">
    <name type="scientific">Asparagus officinalis</name>
    <name type="common">Garden asparagus</name>
    <dbReference type="NCBI Taxonomy" id="4686"/>
    <lineage>
        <taxon>Eukaryota</taxon>
        <taxon>Viridiplantae</taxon>
        <taxon>Streptophyta</taxon>
        <taxon>Embryophyta</taxon>
        <taxon>Tracheophyta</taxon>
        <taxon>Spermatophyta</taxon>
        <taxon>Magnoliopsida</taxon>
        <taxon>Liliopsida</taxon>
        <taxon>Asparagales</taxon>
        <taxon>Asparagaceae</taxon>
        <taxon>Asparagoideae</taxon>
        <taxon>Asparagus</taxon>
    </lineage>
</organism>
<proteinExistence type="predicted"/>
<name>A0A5P1E9T4_ASPOF</name>
<dbReference type="EMBL" id="CM007387">
    <property type="protein sequence ID" value="ONK62645.1"/>
    <property type="molecule type" value="Genomic_DNA"/>
</dbReference>
<evidence type="ECO:0000256" key="1">
    <source>
        <dbReference type="SAM" id="MobiDB-lite"/>
    </source>
</evidence>
<reference evidence="4" key="1">
    <citation type="journal article" date="2017" name="Nat. Commun.">
        <title>The asparagus genome sheds light on the origin and evolution of a young Y chromosome.</title>
        <authorList>
            <person name="Harkess A."/>
            <person name="Zhou J."/>
            <person name="Xu C."/>
            <person name="Bowers J.E."/>
            <person name="Van der Hulst R."/>
            <person name="Ayyampalayam S."/>
            <person name="Mercati F."/>
            <person name="Riccardi P."/>
            <person name="McKain M.R."/>
            <person name="Kakrana A."/>
            <person name="Tang H."/>
            <person name="Ray J."/>
            <person name="Groenendijk J."/>
            <person name="Arikit S."/>
            <person name="Mathioni S.M."/>
            <person name="Nakano M."/>
            <person name="Shan H."/>
            <person name="Telgmann-Rauber A."/>
            <person name="Kanno A."/>
            <person name="Yue Z."/>
            <person name="Chen H."/>
            <person name="Li W."/>
            <person name="Chen Y."/>
            <person name="Xu X."/>
            <person name="Zhang Y."/>
            <person name="Luo S."/>
            <person name="Chen H."/>
            <person name="Gao J."/>
            <person name="Mao Z."/>
            <person name="Pires J.C."/>
            <person name="Luo M."/>
            <person name="Kudrna D."/>
            <person name="Wing R.A."/>
            <person name="Meyers B.C."/>
            <person name="Yi K."/>
            <person name="Kong H."/>
            <person name="Lavrijsen P."/>
            <person name="Sunseri F."/>
            <person name="Falavigna A."/>
            <person name="Ye Y."/>
            <person name="Leebens-Mack J.H."/>
            <person name="Chen G."/>
        </authorList>
    </citation>
    <scope>NUCLEOTIDE SEQUENCE [LARGE SCALE GENOMIC DNA]</scope>
    <source>
        <strain evidence="4">cv. DH0086</strain>
    </source>
</reference>
<protein>
    <submittedName>
        <fullName evidence="3">Uncharacterized protein</fullName>
    </submittedName>
</protein>
<feature type="compositionally biased region" description="Low complexity" evidence="1">
    <location>
        <begin position="207"/>
        <end position="228"/>
    </location>
</feature>
<feature type="signal peptide" evidence="2">
    <location>
        <begin position="1"/>
        <end position="26"/>
    </location>
</feature>
<feature type="region of interest" description="Disordered" evidence="1">
    <location>
        <begin position="200"/>
        <end position="228"/>
    </location>
</feature>
<dbReference type="Proteomes" id="UP000243459">
    <property type="component" value="Chromosome 7"/>
</dbReference>
<keyword evidence="2" id="KW-0732">Signal</keyword>
<sequence>MRTVKMLVIFTRGSLLLLQSSISIKALTTSTRSLEHEIAAPLSDPRPRSLARARDRRPLSDPRPSSSQHRRRDFSGVRDPRPSSSQHRRRDPLSDPRPSSSQHRRRRSSPALVTPFSGVRDPRFEVKHRLLHFPLRVEVGMLNNIELHDNIAAASKDAALRATQEAADDPHVLSREESNAIAMNVMGYNNRGRFPLMGVGAQRGTSRKSSTASSTTSTATTSSNRTHTTSTIMRVNRYLRGKIDPTLLMQMTTAMCSDLPPSPTSDDVFRHIVLCLSGKISAELFGEVLDQIDLDAGAQERWQSLLSQGRSVIVVGDL</sequence>
<evidence type="ECO:0000313" key="4">
    <source>
        <dbReference type="Proteomes" id="UP000243459"/>
    </source>
</evidence>
<feature type="chain" id="PRO_5024392181" evidence="2">
    <location>
        <begin position="27"/>
        <end position="318"/>
    </location>
</feature>
<keyword evidence="4" id="KW-1185">Reference proteome</keyword>
<accession>A0A5P1E9T4</accession>
<evidence type="ECO:0000313" key="3">
    <source>
        <dbReference type="EMBL" id="ONK62645.1"/>
    </source>
</evidence>
<evidence type="ECO:0000256" key="2">
    <source>
        <dbReference type="SAM" id="SignalP"/>
    </source>
</evidence>
<dbReference type="Gramene" id="ONK62645">
    <property type="protein sequence ID" value="ONK62645"/>
    <property type="gene ID" value="A4U43_C07F6360"/>
</dbReference>
<dbReference type="AlphaFoldDB" id="A0A5P1E9T4"/>
<gene>
    <name evidence="3" type="ORF">A4U43_C07F6360</name>
</gene>